<sequence>MSKLPSQPNEILHIILSQLGHSSLTQVSLAHRVLHAIALPLLFSRFTFYTYVLNDNEVQFELDRLEFWASRAISQHVRSCEVRPSVWTAPKPMLLESTLIDAISVVLISWA</sequence>
<proteinExistence type="predicted"/>
<dbReference type="GeneID" id="59351944"/>
<dbReference type="AlphaFoldDB" id="A0A8H6VSQ4"/>
<keyword evidence="2" id="KW-1185">Reference proteome</keyword>
<organism evidence="1 2">
    <name type="scientific">Mycena indigotica</name>
    <dbReference type="NCBI Taxonomy" id="2126181"/>
    <lineage>
        <taxon>Eukaryota</taxon>
        <taxon>Fungi</taxon>
        <taxon>Dikarya</taxon>
        <taxon>Basidiomycota</taxon>
        <taxon>Agaricomycotina</taxon>
        <taxon>Agaricomycetes</taxon>
        <taxon>Agaricomycetidae</taxon>
        <taxon>Agaricales</taxon>
        <taxon>Marasmiineae</taxon>
        <taxon>Mycenaceae</taxon>
        <taxon>Mycena</taxon>
    </lineage>
</organism>
<protein>
    <submittedName>
        <fullName evidence="1">F-box domain-containing protein</fullName>
    </submittedName>
</protein>
<dbReference type="RefSeq" id="XP_037213926.1">
    <property type="nucleotide sequence ID" value="XM_037369428.1"/>
</dbReference>
<dbReference type="OrthoDB" id="2864564at2759"/>
<reference evidence="1" key="1">
    <citation type="submission" date="2020-05" db="EMBL/GenBank/DDBJ databases">
        <title>Mycena genomes resolve the evolution of fungal bioluminescence.</title>
        <authorList>
            <person name="Tsai I.J."/>
        </authorList>
    </citation>
    <scope>NUCLEOTIDE SEQUENCE</scope>
    <source>
        <strain evidence="1">171206Taipei</strain>
    </source>
</reference>
<dbReference type="Proteomes" id="UP000636479">
    <property type="component" value="Unassembled WGS sequence"/>
</dbReference>
<name>A0A8H6VSQ4_9AGAR</name>
<evidence type="ECO:0000313" key="1">
    <source>
        <dbReference type="EMBL" id="KAF7290566.1"/>
    </source>
</evidence>
<accession>A0A8H6VSQ4</accession>
<gene>
    <name evidence="1" type="ORF">MIND_01296700</name>
</gene>
<dbReference type="EMBL" id="JACAZF010000014">
    <property type="protein sequence ID" value="KAF7290566.1"/>
    <property type="molecule type" value="Genomic_DNA"/>
</dbReference>
<comment type="caution">
    <text evidence="1">The sequence shown here is derived from an EMBL/GenBank/DDBJ whole genome shotgun (WGS) entry which is preliminary data.</text>
</comment>
<evidence type="ECO:0000313" key="2">
    <source>
        <dbReference type="Proteomes" id="UP000636479"/>
    </source>
</evidence>